<organism evidence="2 3">
    <name type="scientific">Hanseniaspora guilliermondii</name>
    <dbReference type="NCBI Taxonomy" id="56406"/>
    <lineage>
        <taxon>Eukaryota</taxon>
        <taxon>Fungi</taxon>
        <taxon>Dikarya</taxon>
        <taxon>Ascomycota</taxon>
        <taxon>Saccharomycotina</taxon>
        <taxon>Saccharomycetes</taxon>
        <taxon>Saccharomycodales</taxon>
        <taxon>Saccharomycodaceae</taxon>
        <taxon>Hanseniaspora</taxon>
    </lineage>
</organism>
<evidence type="ECO:0000313" key="2">
    <source>
        <dbReference type="EMBL" id="SGZ39594.1"/>
    </source>
</evidence>
<sequence length="134" mass="15481">MAVKTPGKGKSSSTSVKTFKKSNDKFNNLKRSSTLNNKLKRKQNKIKLQEINQDFKSNSDKIEDIHHLMKTYDHQKKHNINNNNVIAKTSLPSGDNIQKISEIDLQLKKQRKELKDKADKELDKQLDFISGFKL</sequence>
<dbReference type="VEuPathDB" id="FungiDB:HGUI_01794"/>
<gene>
    <name evidence="2" type="ORF">HGUI_01794</name>
</gene>
<reference evidence="3" key="1">
    <citation type="submission" date="2016-11" db="EMBL/GenBank/DDBJ databases">
        <authorList>
            <person name="Guldener U."/>
        </authorList>
    </citation>
    <scope>NUCLEOTIDE SEQUENCE [LARGE SCALE GENOMIC DNA]</scope>
</reference>
<feature type="compositionally biased region" description="Polar residues" evidence="1">
    <location>
        <begin position="25"/>
        <end position="35"/>
    </location>
</feature>
<dbReference type="AlphaFoldDB" id="A0A1L0AZM8"/>
<feature type="compositionally biased region" description="Low complexity" evidence="1">
    <location>
        <begin position="1"/>
        <end position="17"/>
    </location>
</feature>
<keyword evidence="3" id="KW-1185">Reference proteome</keyword>
<evidence type="ECO:0000313" key="3">
    <source>
        <dbReference type="Proteomes" id="UP000183365"/>
    </source>
</evidence>
<proteinExistence type="predicted"/>
<dbReference type="Proteomes" id="UP000183365">
    <property type="component" value="Unassembled WGS sequence"/>
</dbReference>
<name>A0A1L0AZM8_9ASCO</name>
<dbReference type="OrthoDB" id="3973227at2759"/>
<evidence type="ECO:0000256" key="1">
    <source>
        <dbReference type="SAM" id="MobiDB-lite"/>
    </source>
</evidence>
<accession>A0A1L0AZM8</accession>
<protein>
    <submittedName>
        <fullName evidence="2">Uncharacterized protein</fullName>
    </submittedName>
</protein>
<dbReference type="EMBL" id="FQNF01000026">
    <property type="protein sequence ID" value="SGZ39594.1"/>
    <property type="molecule type" value="Genomic_DNA"/>
</dbReference>
<feature type="region of interest" description="Disordered" evidence="1">
    <location>
        <begin position="1"/>
        <end position="35"/>
    </location>
</feature>